<name>A0A6J5MHC6_9CAUD</name>
<proteinExistence type="predicted"/>
<protein>
    <submittedName>
        <fullName evidence="1">Uncharacterized protein</fullName>
    </submittedName>
</protein>
<evidence type="ECO:0000313" key="1">
    <source>
        <dbReference type="EMBL" id="CAB4144486.1"/>
    </source>
</evidence>
<dbReference type="EMBL" id="LR796435">
    <property type="protein sequence ID" value="CAB4144486.1"/>
    <property type="molecule type" value="Genomic_DNA"/>
</dbReference>
<organism evidence="1">
    <name type="scientific">uncultured Caudovirales phage</name>
    <dbReference type="NCBI Taxonomy" id="2100421"/>
    <lineage>
        <taxon>Viruses</taxon>
        <taxon>Duplodnaviria</taxon>
        <taxon>Heunggongvirae</taxon>
        <taxon>Uroviricota</taxon>
        <taxon>Caudoviricetes</taxon>
        <taxon>Peduoviridae</taxon>
        <taxon>Maltschvirus</taxon>
        <taxon>Maltschvirus maltsch</taxon>
    </lineage>
</organism>
<sequence>MQTTINIIHDMDSLIGLNLKETIEHIESKLSHCYDIAAKDNVLGEYGYSCGIQYHKPFNGTLYVDLKSSSIKRMISLHFSKETNLLETYRITCKK</sequence>
<gene>
    <name evidence="1" type="ORF">UFOVP457_46</name>
</gene>
<accession>A0A6J5MHC6</accession>
<reference evidence="1" key="1">
    <citation type="submission" date="2020-04" db="EMBL/GenBank/DDBJ databases">
        <authorList>
            <person name="Chiriac C."/>
            <person name="Salcher M."/>
            <person name="Ghai R."/>
            <person name="Kavagutti S V."/>
        </authorList>
    </citation>
    <scope>NUCLEOTIDE SEQUENCE</scope>
</reference>